<evidence type="ECO:0000256" key="5">
    <source>
        <dbReference type="ARBA" id="ARBA00023136"/>
    </source>
</evidence>
<dbReference type="InterPro" id="IPR023997">
    <property type="entry name" value="TonB-dep_OMP_SusC/RagA_CS"/>
</dbReference>
<keyword evidence="6 7" id="KW-0998">Cell outer membrane</keyword>
<dbReference type="InterPro" id="IPR012910">
    <property type="entry name" value="Plug_dom"/>
</dbReference>
<dbReference type="AlphaFoldDB" id="A0A386HNB0"/>
<evidence type="ECO:0000256" key="7">
    <source>
        <dbReference type="PROSITE-ProRule" id="PRU01360"/>
    </source>
</evidence>
<reference evidence="10 11" key="1">
    <citation type="submission" date="2018-09" db="EMBL/GenBank/DDBJ databases">
        <title>Arachidicoccus sp. nov., a bacterium isolated from soil.</title>
        <authorList>
            <person name="Weon H.-Y."/>
            <person name="Kwon S.-W."/>
            <person name="Lee S.A."/>
        </authorList>
    </citation>
    <scope>NUCLEOTIDE SEQUENCE [LARGE SCALE GENOMIC DNA]</scope>
    <source>
        <strain evidence="10 11">KIS59-12</strain>
    </source>
</reference>
<dbReference type="Pfam" id="PF07715">
    <property type="entry name" value="Plug"/>
    <property type="match status" value="1"/>
</dbReference>
<evidence type="ECO:0000259" key="9">
    <source>
        <dbReference type="Pfam" id="PF07715"/>
    </source>
</evidence>
<feature type="signal peptide" evidence="8">
    <location>
        <begin position="1"/>
        <end position="21"/>
    </location>
</feature>
<comment type="similarity">
    <text evidence="7">Belongs to the TonB-dependent receptor family.</text>
</comment>
<feature type="chain" id="PRO_5017256898" evidence="8">
    <location>
        <begin position="22"/>
        <end position="1077"/>
    </location>
</feature>
<keyword evidence="8" id="KW-0732">Signal</keyword>
<dbReference type="NCBIfam" id="TIGR04057">
    <property type="entry name" value="SusC_RagA_signa"/>
    <property type="match status" value="1"/>
</dbReference>
<dbReference type="InterPro" id="IPR023996">
    <property type="entry name" value="TonB-dep_OMP_SusC/RagA"/>
</dbReference>
<protein>
    <submittedName>
        <fullName evidence="10">SusC/RagA family TonB-linked outer membrane protein</fullName>
    </submittedName>
</protein>
<evidence type="ECO:0000313" key="11">
    <source>
        <dbReference type="Proteomes" id="UP000266118"/>
    </source>
</evidence>
<dbReference type="InterPro" id="IPR039426">
    <property type="entry name" value="TonB-dep_rcpt-like"/>
</dbReference>
<dbReference type="SUPFAM" id="SSF56935">
    <property type="entry name" value="Porins"/>
    <property type="match status" value="1"/>
</dbReference>
<feature type="domain" description="TonB-dependent receptor plug" evidence="9">
    <location>
        <begin position="119"/>
        <end position="227"/>
    </location>
</feature>
<keyword evidence="2 7" id="KW-0813">Transport</keyword>
<dbReference type="InterPro" id="IPR037066">
    <property type="entry name" value="Plug_dom_sf"/>
</dbReference>
<dbReference type="GO" id="GO:0009279">
    <property type="term" value="C:cell outer membrane"/>
    <property type="evidence" value="ECO:0007669"/>
    <property type="project" value="UniProtKB-SubCell"/>
</dbReference>
<dbReference type="RefSeq" id="WP_119986475.1">
    <property type="nucleotide sequence ID" value="NZ_CP032489.1"/>
</dbReference>
<evidence type="ECO:0000256" key="6">
    <source>
        <dbReference type="ARBA" id="ARBA00023237"/>
    </source>
</evidence>
<evidence type="ECO:0000256" key="1">
    <source>
        <dbReference type="ARBA" id="ARBA00004571"/>
    </source>
</evidence>
<evidence type="ECO:0000256" key="4">
    <source>
        <dbReference type="ARBA" id="ARBA00022692"/>
    </source>
</evidence>
<keyword evidence="11" id="KW-1185">Reference proteome</keyword>
<dbReference type="SUPFAM" id="SSF49464">
    <property type="entry name" value="Carboxypeptidase regulatory domain-like"/>
    <property type="match status" value="1"/>
</dbReference>
<name>A0A386HNB0_9BACT</name>
<dbReference type="KEGG" id="ark:D6B99_07115"/>
<keyword evidence="5 7" id="KW-0472">Membrane</keyword>
<evidence type="ECO:0000256" key="3">
    <source>
        <dbReference type="ARBA" id="ARBA00022452"/>
    </source>
</evidence>
<sequence length="1077" mass="120440">MKKLIEFTTILLLLFFNQVAAQNTKLISGHIFDAQTGQTLANTTIRAVQSKQTVLSSNTGAFTVAIKSNDTLQITHVGYNTERIRVTALSQDIKIRLQQQNNALEDVTINTGYQKLKPNEVNGSYVVIDNKKLNQQTGLNILDRLNGVTSSLLFNTGKQNGNPQNSTGITIRGLSTINGPLDPLIVVDNFIYDGNINNINPNDVESITILKDAAAASIWGARAGNGVIVITTKKGHFNQKLQVDFNADLMVTDKPDLYYIPQISSADYIDFQQALFNKGYYNAQFTNKSHPAIPPAVQIFQDRKNGLVSAEDSAQQIDALKKIDNRQQFEKYFYRKGITQQYALNLRGGSRNIGWLLSGTYDKEMNNLRADYNKINLRFENTYLPVKNITVNTGVYYTNSTNTSGMTAYSTMSEINSKQFVPYLNLAGQNGQSVPIIHNYNQRYTDTAGAGNLLNWGYYPLQDYKHSYGKTNIEELTAHISIGYHILKGLDASLMYRYDKQNTNQTNIQDTSSYYTRNLINTFSQLNRSTGTVTYIIPLGSILNKDYSSLNSYNLRGQLNFDRTFNQAHRINAILGVEVRKEWATSNGAIYYGYNANPLTNSSNLDYIDFYPNFVNGAKAKIPYGSTLSSTDNRFLSFFSNLSYNYREKYTVSASMRKDGSNIFGANTNDKWKPLWSTGLGWQLSKEAFYPLSWLPFLKLSATYGVSGNVDLTKTALPIGIYGQNTFGTISLPGLSISAINNPDLSWERSYQTNIKLDFATRKNTLTGSLEYYMKKGTDLYAPTPYDYTTFGLTSTITANVADMKGKGVDITLHSVNINKAFRWTTDFLYSYNQSVTTKYYASSSSAIQSFLGHGNMIMPVVGKPLYSIAAYKWGGLDANGDPQGYINDTLSTNYNAISQSSLNNGLKGGSIVYVGSANPTSFGAIMNNFSFKGFELSFNITYKLGYYLLKPALAYNGLATNGTNGADYAKRWQEPGDEHKTNVPAFVYPLNASRDGFYQLSEINVIKGDHIRLQFINLSYSFLARRYKLPFKNLQVYFNIANLGILWRANHDHIDPDFVNAIPDPKTYTLGVRANF</sequence>
<evidence type="ECO:0000256" key="2">
    <source>
        <dbReference type="ARBA" id="ARBA00022448"/>
    </source>
</evidence>
<dbReference type="PROSITE" id="PS52016">
    <property type="entry name" value="TONB_DEPENDENT_REC_3"/>
    <property type="match status" value="1"/>
</dbReference>
<dbReference type="EMBL" id="CP032489">
    <property type="protein sequence ID" value="AYD47398.1"/>
    <property type="molecule type" value="Genomic_DNA"/>
</dbReference>
<dbReference type="InterPro" id="IPR008969">
    <property type="entry name" value="CarboxyPept-like_regulatory"/>
</dbReference>
<evidence type="ECO:0000256" key="8">
    <source>
        <dbReference type="SAM" id="SignalP"/>
    </source>
</evidence>
<dbReference type="OrthoDB" id="9768177at2"/>
<dbReference type="InterPro" id="IPR036942">
    <property type="entry name" value="Beta-barrel_TonB_sf"/>
</dbReference>
<dbReference type="Gene3D" id="2.40.170.20">
    <property type="entry name" value="TonB-dependent receptor, beta-barrel domain"/>
    <property type="match status" value="1"/>
</dbReference>
<dbReference type="Proteomes" id="UP000266118">
    <property type="component" value="Chromosome"/>
</dbReference>
<proteinExistence type="inferred from homology"/>
<dbReference type="NCBIfam" id="TIGR04056">
    <property type="entry name" value="OMP_RagA_SusC"/>
    <property type="match status" value="1"/>
</dbReference>
<dbReference type="Gene3D" id="2.170.130.10">
    <property type="entry name" value="TonB-dependent receptor, plug domain"/>
    <property type="match status" value="1"/>
</dbReference>
<dbReference type="Gene3D" id="2.60.40.1120">
    <property type="entry name" value="Carboxypeptidase-like, regulatory domain"/>
    <property type="match status" value="1"/>
</dbReference>
<comment type="subcellular location">
    <subcellularLocation>
        <location evidence="1 7">Cell outer membrane</location>
        <topology evidence="1 7">Multi-pass membrane protein</topology>
    </subcellularLocation>
</comment>
<evidence type="ECO:0000313" key="10">
    <source>
        <dbReference type="EMBL" id="AYD47398.1"/>
    </source>
</evidence>
<gene>
    <name evidence="10" type="ORF">D6B99_07115</name>
</gene>
<keyword evidence="4 7" id="KW-0812">Transmembrane</keyword>
<keyword evidence="3 7" id="KW-1134">Transmembrane beta strand</keyword>
<accession>A0A386HNB0</accession>
<organism evidence="10 11">
    <name type="scientific">Arachidicoccus soli</name>
    <dbReference type="NCBI Taxonomy" id="2341117"/>
    <lineage>
        <taxon>Bacteria</taxon>
        <taxon>Pseudomonadati</taxon>
        <taxon>Bacteroidota</taxon>
        <taxon>Chitinophagia</taxon>
        <taxon>Chitinophagales</taxon>
        <taxon>Chitinophagaceae</taxon>
        <taxon>Arachidicoccus</taxon>
    </lineage>
</organism>
<dbReference type="Pfam" id="PF13715">
    <property type="entry name" value="CarbopepD_reg_2"/>
    <property type="match status" value="1"/>
</dbReference>